<keyword evidence="8" id="KW-1185">Reference proteome</keyword>
<keyword evidence="1" id="KW-0479">Metal-binding</keyword>
<evidence type="ECO:0000256" key="1">
    <source>
        <dbReference type="ARBA" id="ARBA00022723"/>
    </source>
</evidence>
<dbReference type="STRING" id="1081105.A0A167AN18"/>
<dbReference type="AlphaFoldDB" id="A0A167AN18"/>
<dbReference type="PANTHER" id="PTHR36206:SF10">
    <property type="entry name" value="ZN(II)2CYS6 TRANSCRIPTION FACTOR (EUROFUNG)"/>
    <property type="match status" value="1"/>
</dbReference>
<accession>A0A167AN18</accession>
<dbReference type="GO" id="GO:0003677">
    <property type="term" value="F:DNA binding"/>
    <property type="evidence" value="ECO:0007669"/>
    <property type="project" value="UniProtKB-KW"/>
</dbReference>
<dbReference type="OrthoDB" id="3172332at2759"/>
<evidence type="ECO:0000313" key="7">
    <source>
        <dbReference type="EMBL" id="OAA39089.1"/>
    </source>
</evidence>
<evidence type="ECO:0000256" key="2">
    <source>
        <dbReference type="ARBA" id="ARBA00022833"/>
    </source>
</evidence>
<keyword evidence="5" id="KW-0804">Transcription</keyword>
<keyword evidence="4" id="KW-0238">DNA-binding</keyword>
<evidence type="ECO:0008006" key="9">
    <source>
        <dbReference type="Google" id="ProtNLM"/>
    </source>
</evidence>
<keyword evidence="3" id="KW-0805">Transcription regulation</keyword>
<proteinExistence type="predicted"/>
<keyword evidence="2" id="KW-0862">Zinc</keyword>
<keyword evidence="6" id="KW-0539">Nucleus</keyword>
<evidence type="ECO:0000256" key="5">
    <source>
        <dbReference type="ARBA" id="ARBA00023163"/>
    </source>
</evidence>
<gene>
    <name evidence="7" type="ORF">NOR_06349</name>
</gene>
<reference evidence="7 8" key="1">
    <citation type="journal article" date="2016" name="Genome Biol. Evol.">
        <title>Divergent and convergent evolution of fungal pathogenicity.</title>
        <authorList>
            <person name="Shang Y."/>
            <person name="Xiao G."/>
            <person name="Zheng P."/>
            <person name="Cen K."/>
            <person name="Zhan S."/>
            <person name="Wang C."/>
        </authorList>
    </citation>
    <scope>NUCLEOTIDE SEQUENCE [LARGE SCALE GENOMIC DNA]</scope>
    <source>
        <strain evidence="7 8">RCEF 4871</strain>
    </source>
</reference>
<sequence>MREPNGVTFIQPLTLSHFQASKVSSLTPDEANCMDVVVCHRLLRCIVGDVGRSSWHHLMKQAVSREPALFNAVVAFSALCNHHDEAKKTMRAWDPMATGVPEDVQLAIRNYGPCVLEMQNTMGDGEGRSISVVLLCTLVCVCFELLMNSPDMAICHLDCGLQILVRNADVVDKDLARAFARFDLQASVFLGLRPPLLASNSLELVYHSPRKASTHEDGELAGLMNALFSFLRTKADDYRYRVPGSIPLDLLIEAKTIERRLHEFRENHLGKEITSRSTRMPSVTEAHLRVRCLTGTILAATSLHAEEAIYDQFTCDFLGIVDAASEILSQVPMSPVSEGSSPRPSAEISLDVAVIHPLYMTASKCRSSLIRRRAIELLRTAPSLEAAWDARSYANIAERLMQLEEACLEEQQPTDPAVVPEWCRIHSADIYPQNDGKLAKVVFRYRPNGMDGEWTDFSEMIAW</sequence>
<dbReference type="PANTHER" id="PTHR36206">
    <property type="entry name" value="ASPERCRYPTIN BIOSYNTHESIS CLUSTER-SPECIFIC TRANSCRIPTION REGULATOR ATNN-RELATED"/>
    <property type="match status" value="1"/>
</dbReference>
<evidence type="ECO:0000313" key="8">
    <source>
        <dbReference type="Proteomes" id="UP000243498"/>
    </source>
</evidence>
<organism evidence="7 8">
    <name type="scientific">Metarhizium rileyi (strain RCEF 4871)</name>
    <name type="common">Nomuraea rileyi</name>
    <dbReference type="NCBI Taxonomy" id="1649241"/>
    <lineage>
        <taxon>Eukaryota</taxon>
        <taxon>Fungi</taxon>
        <taxon>Dikarya</taxon>
        <taxon>Ascomycota</taxon>
        <taxon>Pezizomycotina</taxon>
        <taxon>Sordariomycetes</taxon>
        <taxon>Hypocreomycetidae</taxon>
        <taxon>Hypocreales</taxon>
        <taxon>Clavicipitaceae</taxon>
        <taxon>Metarhizium</taxon>
    </lineage>
</organism>
<comment type="caution">
    <text evidence="7">The sequence shown here is derived from an EMBL/GenBank/DDBJ whole genome shotgun (WGS) entry which is preliminary data.</text>
</comment>
<name>A0A167AN18_METRR</name>
<evidence type="ECO:0000256" key="3">
    <source>
        <dbReference type="ARBA" id="ARBA00023015"/>
    </source>
</evidence>
<dbReference type="EMBL" id="AZHC01000023">
    <property type="protein sequence ID" value="OAA39089.1"/>
    <property type="molecule type" value="Genomic_DNA"/>
</dbReference>
<dbReference type="GO" id="GO:0046872">
    <property type="term" value="F:metal ion binding"/>
    <property type="evidence" value="ECO:0007669"/>
    <property type="project" value="UniProtKB-KW"/>
</dbReference>
<dbReference type="OMA" id="SADIYPQ"/>
<dbReference type="InterPro" id="IPR052360">
    <property type="entry name" value="Transcr_Regulatory_Proteins"/>
</dbReference>
<dbReference type="Proteomes" id="UP000243498">
    <property type="component" value="Unassembled WGS sequence"/>
</dbReference>
<protein>
    <recommendedName>
        <fullName evidence="9">C6 zinc finger domain protein</fullName>
    </recommendedName>
</protein>
<evidence type="ECO:0000256" key="6">
    <source>
        <dbReference type="ARBA" id="ARBA00023242"/>
    </source>
</evidence>
<evidence type="ECO:0000256" key="4">
    <source>
        <dbReference type="ARBA" id="ARBA00023125"/>
    </source>
</evidence>